<evidence type="ECO:0000259" key="14">
    <source>
        <dbReference type="Pfam" id="PF00501"/>
    </source>
</evidence>
<evidence type="ECO:0000256" key="6">
    <source>
        <dbReference type="ARBA" id="ARBA00022847"/>
    </source>
</evidence>
<evidence type="ECO:0000256" key="7">
    <source>
        <dbReference type="ARBA" id="ARBA00022989"/>
    </source>
</evidence>
<evidence type="ECO:0000256" key="9">
    <source>
        <dbReference type="ARBA" id="ARBA00023065"/>
    </source>
</evidence>
<evidence type="ECO:0000313" key="16">
    <source>
        <dbReference type="Proteomes" id="UP000315399"/>
    </source>
</evidence>
<dbReference type="Proteomes" id="UP000315399">
    <property type="component" value="Unassembled WGS sequence"/>
</dbReference>
<dbReference type="Gene3D" id="3.40.50.12780">
    <property type="entry name" value="N-terminal domain of ligase-like"/>
    <property type="match status" value="1"/>
</dbReference>
<dbReference type="PANTHER" id="PTHR48086">
    <property type="entry name" value="SODIUM/PROLINE SYMPORTER-RELATED"/>
    <property type="match status" value="1"/>
</dbReference>
<comment type="caution">
    <text evidence="15">The sequence shown here is derived from an EMBL/GenBank/DDBJ whole genome shotgun (WGS) entry which is preliminary data.</text>
</comment>
<dbReference type="AlphaFoldDB" id="A0A523B969"/>
<keyword evidence="10 13" id="KW-0472">Membrane</keyword>
<sequence>MDLATIDLLIVLGMIVVVTAIGVRGYRVSGSITGYFLAGRGLGPWVLAFSIMATYFSAASFLAGGTTYLYNLGFGAWLTAWHIIGVVLMWTLVAERLFRYSSKTNIVSVPDFIEHRYQSKGAKMISASVILLLFTLYLTSVYKGGAVILATVLNVKFEVALLLLALPVIIYVCVGGLKAAALNNLVLGALMLLAALITFSAIMFAVGGPISGLEKLQGMNVMDKIPGSLWLRLDGMGPQPAMVAGMVPSLIMSITFSISVAQVALPTLLMQFYAAKDARVISRGRIIGSIAVAAYAILVFSLGAFCHLILDPQISSGEVAALMKDTDWVIPKVINMLIPSGLRGLVLAAPVAASMSTLAVTLLVLSGAVVRDIIQPIKPGLEEKKLLLLAKLSPILFAAISLGLTLYQTDIIVEIVGAAFGTIFVCFLGPVTIGLYWKGATKHGAIASMISGLVVGLLWYKFLYKVTWIYPVIPALAVSLPLFFVVSMLTPKPSNEVLELLGAKCPVVNFTSFLEANALYYKEKPAIIFPKSGEVITYAALLEKVNRLAGGLKRLGVNRGDRVLISTGNSPETIISYFATWRIGAVAVPANPDFKADEFAYLIKDSEPRAIIAPGPVCDLISDLDLELGGVSIISLGGGRGTVA</sequence>
<evidence type="ECO:0000256" key="4">
    <source>
        <dbReference type="ARBA" id="ARBA00022475"/>
    </source>
</evidence>
<comment type="subcellular location">
    <subcellularLocation>
        <location evidence="1">Cell membrane</location>
        <topology evidence="1">Multi-pass membrane protein</topology>
    </subcellularLocation>
</comment>
<evidence type="ECO:0000256" key="3">
    <source>
        <dbReference type="ARBA" id="ARBA00022448"/>
    </source>
</evidence>
<evidence type="ECO:0000256" key="10">
    <source>
        <dbReference type="ARBA" id="ARBA00023136"/>
    </source>
</evidence>
<dbReference type="Pfam" id="PF00501">
    <property type="entry name" value="AMP-binding"/>
    <property type="match status" value="1"/>
</dbReference>
<keyword evidence="8" id="KW-0915">Sodium</keyword>
<keyword evidence="7 13" id="KW-1133">Transmembrane helix</keyword>
<feature type="transmembrane region" description="Helical" evidence="13">
    <location>
        <begin position="250"/>
        <end position="274"/>
    </location>
</feature>
<feature type="transmembrane region" description="Helical" evidence="13">
    <location>
        <begin position="415"/>
        <end position="437"/>
    </location>
</feature>
<dbReference type="InterPro" id="IPR042099">
    <property type="entry name" value="ANL_N_sf"/>
</dbReference>
<keyword evidence="4" id="KW-1003">Cell membrane</keyword>
<dbReference type="PANTHER" id="PTHR48086:SF3">
    <property type="entry name" value="SODIUM_PROLINE SYMPORTER"/>
    <property type="match status" value="1"/>
</dbReference>
<keyword evidence="3" id="KW-0813">Transport</keyword>
<evidence type="ECO:0000256" key="5">
    <source>
        <dbReference type="ARBA" id="ARBA00022692"/>
    </source>
</evidence>
<evidence type="ECO:0000256" key="13">
    <source>
        <dbReference type="SAM" id="Phobius"/>
    </source>
</evidence>
<evidence type="ECO:0000256" key="8">
    <source>
        <dbReference type="ARBA" id="ARBA00023053"/>
    </source>
</evidence>
<dbReference type="InterPro" id="IPR050277">
    <property type="entry name" value="Sodium:Solute_Symporter"/>
</dbReference>
<feature type="transmembrane region" description="Helical" evidence="13">
    <location>
        <begin position="444"/>
        <end position="462"/>
    </location>
</feature>
<reference evidence="15 16" key="1">
    <citation type="journal article" date="2019" name="Nat. Microbiol.">
        <title>Expanding anaerobic alkane metabolism in the domain of Archaea.</title>
        <authorList>
            <person name="Wang Y."/>
            <person name="Wegener G."/>
            <person name="Hou J."/>
            <person name="Wang F."/>
            <person name="Xiao X."/>
        </authorList>
    </citation>
    <scope>NUCLEOTIDE SEQUENCE [LARGE SCALE GENOMIC DNA]</scope>
    <source>
        <strain evidence="15">WYZ-LMO10</strain>
    </source>
</reference>
<dbReference type="Pfam" id="PF00474">
    <property type="entry name" value="SSF"/>
    <property type="match status" value="1"/>
</dbReference>
<evidence type="ECO:0000256" key="2">
    <source>
        <dbReference type="ARBA" id="ARBA00006434"/>
    </source>
</evidence>
<feature type="transmembrane region" description="Helical" evidence="13">
    <location>
        <begin position="184"/>
        <end position="206"/>
    </location>
</feature>
<feature type="transmembrane region" description="Helical" evidence="13">
    <location>
        <begin position="68"/>
        <end position="93"/>
    </location>
</feature>
<protein>
    <recommendedName>
        <fullName evidence="14">AMP-dependent synthetase/ligase domain-containing protein</fullName>
    </recommendedName>
</protein>
<gene>
    <name evidence="15" type="ORF">DSO08_05860</name>
</gene>
<proteinExistence type="inferred from homology"/>
<name>A0A523B969_9CREN</name>
<dbReference type="GO" id="GO:0015293">
    <property type="term" value="F:symporter activity"/>
    <property type="evidence" value="ECO:0007669"/>
    <property type="project" value="UniProtKB-KW"/>
</dbReference>
<keyword evidence="6" id="KW-0769">Symport</keyword>
<feature type="transmembrane region" description="Helical" evidence="13">
    <location>
        <begin position="286"/>
        <end position="310"/>
    </location>
</feature>
<dbReference type="NCBIfam" id="TIGR00813">
    <property type="entry name" value="sss"/>
    <property type="match status" value="1"/>
</dbReference>
<feature type="non-terminal residue" evidence="15">
    <location>
        <position position="644"/>
    </location>
</feature>
<keyword evidence="5 13" id="KW-0812">Transmembrane</keyword>
<feature type="transmembrane region" description="Helical" evidence="13">
    <location>
        <begin position="386"/>
        <end position="409"/>
    </location>
</feature>
<evidence type="ECO:0000256" key="1">
    <source>
        <dbReference type="ARBA" id="ARBA00004651"/>
    </source>
</evidence>
<dbReference type="InterPro" id="IPR038377">
    <property type="entry name" value="Na/Glc_symporter_sf"/>
</dbReference>
<feature type="transmembrane region" description="Helical" evidence="13">
    <location>
        <begin position="159"/>
        <end position="177"/>
    </location>
</feature>
<feature type="domain" description="AMP-dependent synthetase/ligase" evidence="14">
    <location>
        <begin position="515"/>
        <end position="613"/>
    </location>
</feature>
<keyword evidence="11" id="KW-0739">Sodium transport</keyword>
<dbReference type="EMBL" id="QNVH01000076">
    <property type="protein sequence ID" value="TDA37453.1"/>
    <property type="molecule type" value="Genomic_DNA"/>
</dbReference>
<organism evidence="15 16">
    <name type="scientific">Thermoproteota archaeon</name>
    <dbReference type="NCBI Taxonomy" id="2056631"/>
    <lineage>
        <taxon>Archaea</taxon>
        <taxon>Thermoproteota</taxon>
    </lineage>
</organism>
<feature type="transmembrane region" description="Helical" evidence="13">
    <location>
        <begin position="129"/>
        <end position="153"/>
    </location>
</feature>
<dbReference type="InterPro" id="IPR000873">
    <property type="entry name" value="AMP-dep_synth/lig_dom"/>
</dbReference>
<dbReference type="SUPFAM" id="SSF56801">
    <property type="entry name" value="Acetyl-CoA synthetase-like"/>
    <property type="match status" value="1"/>
</dbReference>
<dbReference type="PROSITE" id="PS50283">
    <property type="entry name" value="NA_SOLUT_SYMP_3"/>
    <property type="match status" value="1"/>
</dbReference>
<evidence type="ECO:0000313" key="15">
    <source>
        <dbReference type="EMBL" id="TDA37453.1"/>
    </source>
</evidence>
<evidence type="ECO:0000256" key="12">
    <source>
        <dbReference type="RuleBase" id="RU362091"/>
    </source>
</evidence>
<feature type="transmembrane region" description="Helical" evidence="13">
    <location>
        <begin position="345"/>
        <end position="365"/>
    </location>
</feature>
<comment type="similarity">
    <text evidence="2 12">Belongs to the sodium:solute symporter (SSF) (TC 2.A.21) family.</text>
</comment>
<accession>A0A523B969</accession>
<dbReference type="InterPro" id="IPR001734">
    <property type="entry name" value="Na/solute_symporter"/>
</dbReference>
<evidence type="ECO:0000256" key="11">
    <source>
        <dbReference type="ARBA" id="ARBA00023201"/>
    </source>
</evidence>
<keyword evidence="9" id="KW-0406">Ion transport</keyword>
<feature type="transmembrane region" description="Helical" evidence="13">
    <location>
        <begin position="6"/>
        <end position="23"/>
    </location>
</feature>
<feature type="transmembrane region" description="Helical" evidence="13">
    <location>
        <begin position="468"/>
        <end position="489"/>
    </location>
</feature>
<dbReference type="GO" id="GO:0005886">
    <property type="term" value="C:plasma membrane"/>
    <property type="evidence" value="ECO:0007669"/>
    <property type="project" value="UniProtKB-SubCell"/>
</dbReference>
<dbReference type="GO" id="GO:0006814">
    <property type="term" value="P:sodium ion transport"/>
    <property type="evidence" value="ECO:0007669"/>
    <property type="project" value="UniProtKB-KW"/>
</dbReference>
<dbReference type="Gene3D" id="1.20.1730.10">
    <property type="entry name" value="Sodium/glucose cotransporter"/>
    <property type="match status" value="1"/>
</dbReference>